<dbReference type="PROSITE" id="PS50894">
    <property type="entry name" value="HPT"/>
    <property type="match status" value="1"/>
</dbReference>
<keyword evidence="9" id="KW-0547">Nucleotide-binding</keyword>
<evidence type="ECO:0000256" key="17">
    <source>
        <dbReference type="SAM" id="SignalP"/>
    </source>
</evidence>
<reference evidence="22 23" key="1">
    <citation type="submission" date="2017-11" db="EMBL/GenBank/DDBJ databases">
        <title>Draft genome sequence of environmental isolate Aeromonas lusitania sp. nov. MDC 2473.</title>
        <authorList>
            <person name="Colston S.M."/>
            <person name="Navarro A."/>
            <person name="Martinez-Murcia A.J."/>
            <person name="Graf J."/>
        </authorList>
    </citation>
    <scope>NUCLEOTIDE SEQUENCE [LARGE SCALE GENOMIC DNA]</scope>
    <source>
        <strain evidence="22 23">MDC 2473</strain>
    </source>
</reference>
<dbReference type="InterPro" id="IPR035965">
    <property type="entry name" value="PAS-like_dom_sf"/>
</dbReference>
<dbReference type="SUPFAM" id="SSF53850">
    <property type="entry name" value="Periplasmic binding protein-like II"/>
    <property type="match status" value="2"/>
</dbReference>
<dbReference type="PANTHER" id="PTHR43047:SF72">
    <property type="entry name" value="OSMOSENSING HISTIDINE PROTEIN KINASE SLN1"/>
    <property type="match status" value="1"/>
</dbReference>
<keyword evidence="6 16" id="KW-0597">Phosphoprotein</keyword>
<dbReference type="InterPro" id="IPR001789">
    <property type="entry name" value="Sig_transdc_resp-reg_receiver"/>
</dbReference>
<keyword evidence="4" id="KW-1003">Cell membrane</keyword>
<feature type="domain" description="PAC" evidence="20">
    <location>
        <begin position="632"/>
        <end position="686"/>
    </location>
</feature>
<dbReference type="SUPFAM" id="SSF47384">
    <property type="entry name" value="Homodimeric domain of signal transducing histidine kinase"/>
    <property type="match status" value="1"/>
</dbReference>
<dbReference type="CDD" id="cd01007">
    <property type="entry name" value="PBP2_BvgS_HisK_like"/>
    <property type="match status" value="2"/>
</dbReference>
<feature type="modified residue" description="Phosphohistidine" evidence="15">
    <location>
        <position position="1366"/>
    </location>
</feature>
<sequence length="1423" mass="158606">MRRVVRLLVLLTLLASQWALAEVPAPYALRLDQGQRDWLQEKQTLIIGMPAADWAPYSYYSGNDRYQGLLHDYLQTVSQRLGLTLSYRAYPTFNLAQQALRSGEVDALAGVAMTPQRQRWMHFTAPLIEIPRAVLLSKPGAPPTLAQAAQMQWVCEQGYDNCDLLEHLGFKKIKHVDGNLEAMFMVKYGLADAYLSDRPYLESNIASQRVKTQHLAEVPWVGPAQLALSTDADNVQLGTLLSLAVDSLTPQDRHALIQLASLYNQPREKARESNLFTPEEQEWIALHREVRYTPGPWFGLAMIDNKGKVTGLLADLLTLIERRSGLRFTLQPNQEQAGSLVLLEQGKLDLVPSIVNLPERRTRFLFTPDYLTLKRLLITRREKGELDSLKQIKGARVAGSRASADDTIIRNWQAEPVSFSSFDEQLAALADGRVDYILANEGVSEQILRKDTGQGLRIAYSGNELDVPLAMVVAKDNPLLASILTKTLGSISPQEMQLLQDKWFTLKIETGINRSQLLRLVLWMVGSILVLVLLGYLWNRSLSREVRQRQRAEEQLSHQLKLVETLLDTMPNMVVLTNERLEITLTNRAYRHLYLGGHDRHGSYDVLLGDQLPHEVRQRIMHEDAEVWATGRELNARGVTQLADGVEREIMYQKRLFCDQEGNKLGILTVLTDVTELQHAQTRAREAEVRLSRLTDSIPGFVFQFEYLGKGEGQFQYVSAGAQEMDLLGSAQPLSRQPQEPLPHVDEPLRAALLTELERQIDQETEIDLTIPSPQVDGKVRSLQVRGNIIRQPDGSALLYGMVQDITAMNEQQQALKEARHKAEAAIRARDRFLATMSHELRTPIAGMHGMLELLQLGQLSEDQHYLVRNVVSSANNLLYLVNDVLDYSKMEAGQLHLEPRSVRLAEVLCAVVRSNVASARQKGLRVELLWDPILPDRVEIDPNRLGQICSNLLHNAIKFTERGGITLTLAYQDAQLWLRVEDTGIGIAQERLPHLFTPFEQEDTSISRRFGGTGLGLAICRNLVEQMGGTLTLESESGLGTRAILYLPLRQPCWDTPPLAGTHWQVSASLHEGAALLHSFGAEVTRCEPGAALAPGLLLLDESTARTLCPPGCQHGHENPACRVLQEGYKIVYLSELESLRTSLHPGRCLRLGSQPLYPDLLLESCLELSARRDTVAQISHTISQLRGRLLVAEDHPINRALLQRQLGLLGLDAQFCENGRVALAAWQQGAFDLLLTDCHMPELDGYRLTSTLREQGVTIPIIGITADASEKVSRQSAQAGMTRMLYKPYTLEDLGSLLGHYLPAAGQAVAQISAIGDRWIDLFGSEAVARTLAVEYLGSNESDLASLQEALPTLEWDILINAAHSLKGAAHMVGEHELAELAHAVELCCKQQESEPLAELIRQLHGKAQAVGLEIGAWLDE</sequence>
<evidence type="ECO:0000256" key="5">
    <source>
        <dbReference type="ARBA" id="ARBA00022519"/>
    </source>
</evidence>
<keyword evidence="13" id="KW-0902">Two-component regulatory system</keyword>
<dbReference type="Pfam" id="PF01627">
    <property type="entry name" value="Hpt"/>
    <property type="match status" value="1"/>
</dbReference>
<keyword evidence="5" id="KW-0997">Cell inner membrane</keyword>
<protein>
    <recommendedName>
        <fullName evidence="3">histidine kinase</fullName>
        <ecNumber evidence="3">2.7.13.3</ecNumber>
    </recommendedName>
</protein>
<dbReference type="PROSITE" id="PS50109">
    <property type="entry name" value="HIS_KIN"/>
    <property type="match status" value="1"/>
</dbReference>
<evidence type="ECO:0000256" key="13">
    <source>
        <dbReference type="ARBA" id="ARBA00023012"/>
    </source>
</evidence>
<dbReference type="Gene3D" id="1.10.287.130">
    <property type="match status" value="1"/>
</dbReference>
<dbReference type="RefSeq" id="WP_100858991.1">
    <property type="nucleotide sequence ID" value="NZ_PGCP01000005.1"/>
</dbReference>
<evidence type="ECO:0000256" key="15">
    <source>
        <dbReference type="PROSITE-ProRule" id="PRU00110"/>
    </source>
</evidence>
<dbReference type="InterPro" id="IPR036641">
    <property type="entry name" value="HPT_dom_sf"/>
</dbReference>
<dbReference type="Pfam" id="PF08448">
    <property type="entry name" value="PAS_4"/>
    <property type="match status" value="1"/>
</dbReference>
<dbReference type="SMART" id="SM00448">
    <property type="entry name" value="REC"/>
    <property type="match status" value="1"/>
</dbReference>
<dbReference type="InterPro" id="IPR003594">
    <property type="entry name" value="HATPase_dom"/>
</dbReference>
<dbReference type="EC" id="2.7.13.3" evidence="3"/>
<evidence type="ECO:0000256" key="7">
    <source>
        <dbReference type="ARBA" id="ARBA00022679"/>
    </source>
</evidence>
<dbReference type="Pfam" id="PF02518">
    <property type="entry name" value="HATPase_c"/>
    <property type="match status" value="1"/>
</dbReference>
<evidence type="ECO:0000259" key="18">
    <source>
        <dbReference type="PROSITE" id="PS50109"/>
    </source>
</evidence>
<name>A0A2M8HCA8_9GAMM</name>
<dbReference type="GO" id="GO:0009927">
    <property type="term" value="F:histidine phosphotransfer kinase activity"/>
    <property type="evidence" value="ECO:0007669"/>
    <property type="project" value="TreeGrafter"/>
</dbReference>
<feature type="domain" description="HPt" evidence="21">
    <location>
        <begin position="1327"/>
        <end position="1420"/>
    </location>
</feature>
<dbReference type="Pfam" id="PF00512">
    <property type="entry name" value="HisKA"/>
    <property type="match status" value="1"/>
</dbReference>
<keyword evidence="17" id="KW-0732">Signal</keyword>
<dbReference type="Gene3D" id="3.40.50.2300">
    <property type="match status" value="1"/>
</dbReference>
<dbReference type="InterPro" id="IPR000700">
    <property type="entry name" value="PAS-assoc_C"/>
</dbReference>
<accession>A0A2M8HCA8</accession>
<keyword evidence="11" id="KW-0067">ATP-binding</keyword>
<evidence type="ECO:0000313" key="23">
    <source>
        <dbReference type="Proteomes" id="UP000232060"/>
    </source>
</evidence>
<dbReference type="CDD" id="cd00082">
    <property type="entry name" value="HisKA"/>
    <property type="match status" value="1"/>
</dbReference>
<dbReference type="InterPro" id="IPR001638">
    <property type="entry name" value="Solute-binding_3/MltF_N"/>
</dbReference>
<dbReference type="SMART" id="SM00387">
    <property type="entry name" value="HATPase_c"/>
    <property type="match status" value="1"/>
</dbReference>
<dbReference type="SUPFAM" id="SSF55785">
    <property type="entry name" value="PYP-like sensor domain (PAS domain)"/>
    <property type="match status" value="2"/>
</dbReference>
<evidence type="ECO:0000256" key="6">
    <source>
        <dbReference type="ARBA" id="ARBA00022553"/>
    </source>
</evidence>
<dbReference type="Pfam" id="PF00497">
    <property type="entry name" value="SBP_bac_3"/>
    <property type="match status" value="2"/>
</dbReference>
<dbReference type="GO" id="GO:0005886">
    <property type="term" value="C:plasma membrane"/>
    <property type="evidence" value="ECO:0007669"/>
    <property type="project" value="UniProtKB-SubCell"/>
</dbReference>
<evidence type="ECO:0000256" key="9">
    <source>
        <dbReference type="ARBA" id="ARBA00022741"/>
    </source>
</evidence>
<feature type="domain" description="PAC" evidence="20">
    <location>
        <begin position="763"/>
        <end position="818"/>
    </location>
</feature>
<dbReference type="FunFam" id="3.30.565.10:FF:000010">
    <property type="entry name" value="Sensor histidine kinase RcsC"/>
    <property type="match status" value="1"/>
</dbReference>
<evidence type="ECO:0000256" key="14">
    <source>
        <dbReference type="ARBA" id="ARBA00023136"/>
    </source>
</evidence>
<dbReference type="PROSITE" id="PS50113">
    <property type="entry name" value="PAC"/>
    <property type="match status" value="2"/>
</dbReference>
<keyword evidence="14" id="KW-0472">Membrane</keyword>
<dbReference type="Gene3D" id="3.40.190.10">
    <property type="entry name" value="Periplasmic binding protein-like II"/>
    <property type="match status" value="4"/>
</dbReference>
<evidence type="ECO:0000256" key="11">
    <source>
        <dbReference type="ARBA" id="ARBA00022840"/>
    </source>
</evidence>
<dbReference type="SMART" id="SM00073">
    <property type="entry name" value="HPT"/>
    <property type="match status" value="1"/>
</dbReference>
<keyword evidence="23" id="KW-1185">Reference proteome</keyword>
<gene>
    <name evidence="22" type="ORF">CUC44_05595</name>
</gene>
<dbReference type="InterPro" id="IPR011006">
    <property type="entry name" value="CheY-like_superfamily"/>
</dbReference>
<dbReference type="SUPFAM" id="SSF55874">
    <property type="entry name" value="ATPase domain of HSP90 chaperone/DNA topoisomerase II/histidine kinase"/>
    <property type="match status" value="1"/>
</dbReference>
<dbReference type="InterPro" id="IPR036097">
    <property type="entry name" value="HisK_dim/P_sf"/>
</dbReference>
<evidence type="ECO:0000256" key="1">
    <source>
        <dbReference type="ARBA" id="ARBA00000085"/>
    </source>
</evidence>
<feature type="chain" id="PRO_5014663527" description="histidine kinase" evidence="17">
    <location>
        <begin position="22"/>
        <end position="1423"/>
    </location>
</feature>
<dbReference type="Gene3D" id="3.30.565.10">
    <property type="entry name" value="Histidine kinase-like ATPase, C-terminal domain"/>
    <property type="match status" value="1"/>
</dbReference>
<dbReference type="PANTHER" id="PTHR43047">
    <property type="entry name" value="TWO-COMPONENT HISTIDINE PROTEIN KINASE"/>
    <property type="match status" value="1"/>
</dbReference>
<dbReference type="SMART" id="SM00062">
    <property type="entry name" value="PBPb"/>
    <property type="match status" value="2"/>
</dbReference>
<evidence type="ECO:0000256" key="12">
    <source>
        <dbReference type="ARBA" id="ARBA00022989"/>
    </source>
</evidence>
<dbReference type="PRINTS" id="PR00344">
    <property type="entry name" value="BCTRLSENSOR"/>
</dbReference>
<dbReference type="InterPro" id="IPR008207">
    <property type="entry name" value="Sig_transdc_His_kin_Hpt_dom"/>
</dbReference>
<dbReference type="GO" id="GO:0005524">
    <property type="term" value="F:ATP binding"/>
    <property type="evidence" value="ECO:0007669"/>
    <property type="project" value="UniProtKB-KW"/>
</dbReference>
<evidence type="ECO:0000259" key="19">
    <source>
        <dbReference type="PROSITE" id="PS50110"/>
    </source>
</evidence>
<evidence type="ECO:0000313" key="22">
    <source>
        <dbReference type="EMBL" id="PJC94170.1"/>
    </source>
</evidence>
<dbReference type="Pfam" id="PF00072">
    <property type="entry name" value="Response_reg"/>
    <property type="match status" value="1"/>
</dbReference>
<dbReference type="SMART" id="SM00388">
    <property type="entry name" value="HisKA"/>
    <property type="match status" value="1"/>
</dbReference>
<keyword evidence="10 22" id="KW-0418">Kinase</keyword>
<dbReference type="CDD" id="cd17546">
    <property type="entry name" value="REC_hyHK_CKI1_RcsC-like"/>
    <property type="match status" value="1"/>
</dbReference>
<dbReference type="InterPro" id="IPR004358">
    <property type="entry name" value="Sig_transdc_His_kin-like_C"/>
</dbReference>
<feature type="signal peptide" evidence="17">
    <location>
        <begin position="1"/>
        <end position="21"/>
    </location>
</feature>
<dbReference type="InterPro" id="IPR013656">
    <property type="entry name" value="PAS_4"/>
</dbReference>
<dbReference type="SUPFAM" id="SSF47226">
    <property type="entry name" value="Histidine-containing phosphotransfer domain, HPT domain"/>
    <property type="match status" value="1"/>
</dbReference>
<evidence type="ECO:0000259" key="20">
    <source>
        <dbReference type="PROSITE" id="PS50113"/>
    </source>
</evidence>
<comment type="subcellular location">
    <subcellularLocation>
        <location evidence="2">Cell inner membrane</location>
        <topology evidence="2">Multi-pass membrane protein</topology>
    </subcellularLocation>
</comment>
<organism evidence="22 23">
    <name type="scientific">Aeromonas lusitana</name>
    <dbReference type="NCBI Taxonomy" id="931529"/>
    <lineage>
        <taxon>Bacteria</taxon>
        <taxon>Pseudomonadati</taxon>
        <taxon>Pseudomonadota</taxon>
        <taxon>Gammaproteobacteria</taxon>
        <taxon>Aeromonadales</taxon>
        <taxon>Aeromonadaceae</taxon>
        <taxon>Aeromonas</taxon>
    </lineage>
</organism>
<dbReference type="OrthoDB" id="9797243at2"/>
<dbReference type="EMBL" id="PGCP01000005">
    <property type="protein sequence ID" value="PJC94170.1"/>
    <property type="molecule type" value="Genomic_DNA"/>
</dbReference>
<keyword evidence="12" id="KW-1133">Transmembrane helix</keyword>
<evidence type="ECO:0000256" key="4">
    <source>
        <dbReference type="ARBA" id="ARBA00022475"/>
    </source>
</evidence>
<feature type="domain" description="Response regulatory" evidence="19">
    <location>
        <begin position="1190"/>
        <end position="1304"/>
    </location>
</feature>
<evidence type="ECO:0000256" key="3">
    <source>
        <dbReference type="ARBA" id="ARBA00012438"/>
    </source>
</evidence>
<evidence type="ECO:0000256" key="10">
    <source>
        <dbReference type="ARBA" id="ARBA00022777"/>
    </source>
</evidence>
<dbReference type="CDD" id="cd00088">
    <property type="entry name" value="HPT"/>
    <property type="match status" value="1"/>
</dbReference>
<dbReference type="InterPro" id="IPR005467">
    <property type="entry name" value="His_kinase_dom"/>
</dbReference>
<keyword evidence="7" id="KW-0808">Transferase</keyword>
<keyword evidence="8" id="KW-0812">Transmembrane</keyword>
<evidence type="ECO:0000256" key="8">
    <source>
        <dbReference type="ARBA" id="ARBA00022692"/>
    </source>
</evidence>
<dbReference type="InterPro" id="IPR003661">
    <property type="entry name" value="HisK_dim/P_dom"/>
</dbReference>
<comment type="caution">
    <text evidence="22">The sequence shown here is derived from an EMBL/GenBank/DDBJ whole genome shotgun (WGS) entry which is preliminary data.</text>
</comment>
<dbReference type="GO" id="GO:0000155">
    <property type="term" value="F:phosphorelay sensor kinase activity"/>
    <property type="evidence" value="ECO:0007669"/>
    <property type="project" value="InterPro"/>
</dbReference>
<evidence type="ECO:0000256" key="16">
    <source>
        <dbReference type="PROSITE-ProRule" id="PRU00169"/>
    </source>
</evidence>
<dbReference type="Gene3D" id="3.30.450.20">
    <property type="entry name" value="PAS domain"/>
    <property type="match status" value="2"/>
</dbReference>
<dbReference type="FunFam" id="1.10.287.130:FF:000004">
    <property type="entry name" value="Ethylene receptor 1"/>
    <property type="match status" value="1"/>
</dbReference>
<dbReference type="CDD" id="cd16922">
    <property type="entry name" value="HATPase_EvgS-ArcB-TorS-like"/>
    <property type="match status" value="1"/>
</dbReference>
<feature type="domain" description="Histidine kinase" evidence="18">
    <location>
        <begin position="836"/>
        <end position="1052"/>
    </location>
</feature>
<feature type="modified residue" description="4-aspartylphosphate" evidence="16">
    <location>
        <position position="1239"/>
    </location>
</feature>
<comment type="catalytic activity">
    <reaction evidence="1">
        <text>ATP + protein L-histidine = ADP + protein N-phospho-L-histidine.</text>
        <dbReference type="EC" id="2.7.13.3"/>
    </reaction>
</comment>
<dbReference type="InterPro" id="IPR036890">
    <property type="entry name" value="HATPase_C_sf"/>
</dbReference>
<dbReference type="Proteomes" id="UP000232060">
    <property type="component" value="Unassembled WGS sequence"/>
</dbReference>
<dbReference type="Gene3D" id="1.20.120.160">
    <property type="entry name" value="HPT domain"/>
    <property type="match status" value="1"/>
</dbReference>
<dbReference type="PROSITE" id="PS50110">
    <property type="entry name" value="RESPONSE_REGULATORY"/>
    <property type="match status" value="1"/>
</dbReference>
<proteinExistence type="predicted"/>
<evidence type="ECO:0000259" key="21">
    <source>
        <dbReference type="PROSITE" id="PS50894"/>
    </source>
</evidence>
<dbReference type="SUPFAM" id="SSF52172">
    <property type="entry name" value="CheY-like"/>
    <property type="match status" value="1"/>
</dbReference>
<evidence type="ECO:0000256" key="2">
    <source>
        <dbReference type="ARBA" id="ARBA00004429"/>
    </source>
</evidence>